<feature type="non-terminal residue" evidence="1">
    <location>
        <position position="26"/>
    </location>
</feature>
<accession>A0AAW4BL40</accession>
<name>A0AAW4BL40_VIBAN</name>
<reference evidence="1" key="1">
    <citation type="journal article" date="2021" name="PeerJ">
        <title>Analysis of 44 Vibrio anguillarum genomes reveals high genetic diversity.</title>
        <authorList>
            <person name="Hansen M.J."/>
            <person name="Dalsgaard I."/>
        </authorList>
    </citation>
    <scope>NUCLEOTIDE SEQUENCE</scope>
    <source>
        <strain evidence="1">850617-1/1</strain>
    </source>
</reference>
<proteinExistence type="predicted"/>
<protein>
    <submittedName>
        <fullName evidence="1">Anti-sigma factor antagonist</fullName>
    </submittedName>
</protein>
<evidence type="ECO:0000313" key="1">
    <source>
        <dbReference type="EMBL" id="MBF4437147.1"/>
    </source>
</evidence>
<comment type="caution">
    <text evidence="1">The sequence shown here is derived from an EMBL/GenBank/DDBJ whole genome shotgun (WGS) entry which is preliminary data.</text>
</comment>
<organism evidence="1 2">
    <name type="scientific">Vibrio anguillarum</name>
    <name type="common">Listonella anguillarum</name>
    <dbReference type="NCBI Taxonomy" id="55601"/>
    <lineage>
        <taxon>Bacteria</taxon>
        <taxon>Pseudomonadati</taxon>
        <taxon>Pseudomonadota</taxon>
        <taxon>Gammaproteobacteria</taxon>
        <taxon>Vibrionales</taxon>
        <taxon>Vibrionaceae</taxon>
        <taxon>Vibrio</taxon>
    </lineage>
</organism>
<dbReference type="EMBL" id="SCLC01000670">
    <property type="protein sequence ID" value="MBF4437147.1"/>
    <property type="molecule type" value="Genomic_DNA"/>
</dbReference>
<sequence>MSIETEIDSNTKHITIAIEGAFGFNL</sequence>
<dbReference type="AlphaFoldDB" id="A0AAW4BL40"/>
<dbReference type="Proteomes" id="UP000786185">
    <property type="component" value="Unassembled WGS sequence"/>
</dbReference>
<gene>
    <name evidence="1" type="ORF">ERJ77_22205</name>
</gene>
<evidence type="ECO:0000313" key="2">
    <source>
        <dbReference type="Proteomes" id="UP000786185"/>
    </source>
</evidence>